<reference evidence="8" key="2">
    <citation type="journal article" date="2021" name="PeerJ">
        <title>Extensive microbial diversity within the chicken gut microbiome revealed by metagenomics and culture.</title>
        <authorList>
            <person name="Gilroy R."/>
            <person name="Ravi A."/>
            <person name="Getino M."/>
            <person name="Pursley I."/>
            <person name="Horton D.L."/>
            <person name="Alikhan N.F."/>
            <person name="Baker D."/>
            <person name="Gharbi K."/>
            <person name="Hall N."/>
            <person name="Watson M."/>
            <person name="Adriaenssens E.M."/>
            <person name="Foster-Nyarko E."/>
            <person name="Jarju S."/>
            <person name="Secka A."/>
            <person name="Antonio M."/>
            <person name="Oren A."/>
            <person name="Chaudhuri R.R."/>
            <person name="La Ragione R."/>
            <person name="Hildebrand F."/>
            <person name="Pallen M.J."/>
        </authorList>
    </citation>
    <scope>NUCLEOTIDE SEQUENCE</scope>
    <source>
        <strain evidence="8">ChiW13-3771</strain>
    </source>
</reference>
<keyword evidence="4 6" id="KW-1133">Transmembrane helix</keyword>
<evidence type="ECO:0000256" key="1">
    <source>
        <dbReference type="ARBA" id="ARBA00004651"/>
    </source>
</evidence>
<evidence type="ECO:0000256" key="3">
    <source>
        <dbReference type="ARBA" id="ARBA00022692"/>
    </source>
</evidence>
<name>A0A9D1JD89_9FIRM</name>
<evidence type="ECO:0000256" key="4">
    <source>
        <dbReference type="ARBA" id="ARBA00022989"/>
    </source>
</evidence>
<evidence type="ECO:0000313" key="9">
    <source>
        <dbReference type="Proteomes" id="UP000824201"/>
    </source>
</evidence>
<keyword evidence="3 6" id="KW-0812">Transmembrane</keyword>
<gene>
    <name evidence="8" type="ORF">IAC96_07455</name>
</gene>
<dbReference type="PANTHER" id="PTHR12677:SF49">
    <property type="entry name" value="TVP38_TMEM64 FAMILY MEMBRANE PROTEIN"/>
    <property type="match status" value="1"/>
</dbReference>
<proteinExistence type="inferred from homology"/>
<keyword evidence="5 6" id="KW-0472">Membrane</keyword>
<dbReference type="GO" id="GO:0005886">
    <property type="term" value="C:plasma membrane"/>
    <property type="evidence" value="ECO:0007669"/>
    <property type="project" value="UniProtKB-SubCell"/>
</dbReference>
<evidence type="ECO:0000313" key="8">
    <source>
        <dbReference type="EMBL" id="HIR88769.1"/>
    </source>
</evidence>
<feature type="transmembrane region" description="Helical" evidence="6">
    <location>
        <begin position="12"/>
        <end position="31"/>
    </location>
</feature>
<comment type="subcellular location">
    <subcellularLocation>
        <location evidence="1 6">Cell membrane</location>
        <topology evidence="1 6">Multi-pass membrane protein</topology>
    </subcellularLocation>
</comment>
<feature type="transmembrane region" description="Helical" evidence="6">
    <location>
        <begin position="43"/>
        <end position="64"/>
    </location>
</feature>
<sequence length="193" mass="21288">MSLAKKNYTTLISILLLLILAIIGFQSGIFSSSDKMQLYLEKAGIWAPILFLVIQIVQVVVPIIPGGVSCAISVIVFGPVYGFLYNYIGIVIGSTINFLLAKQYGKPFILKIVSIDTYEKYVSWTEKGMKFDILFTLAILFPGAPDDLLCLIAGLTPMSLKKFILILLLTKPFSLAIYSIGLTVILNWITTIL</sequence>
<dbReference type="PANTHER" id="PTHR12677">
    <property type="entry name" value="GOLGI APPARATUS MEMBRANE PROTEIN TVP38-RELATED"/>
    <property type="match status" value="1"/>
</dbReference>
<protein>
    <recommendedName>
        <fullName evidence="6">TVP38/TMEM64 family membrane protein</fullName>
    </recommendedName>
</protein>
<accession>A0A9D1JD89</accession>
<evidence type="ECO:0000256" key="5">
    <source>
        <dbReference type="ARBA" id="ARBA00023136"/>
    </source>
</evidence>
<organism evidence="8 9">
    <name type="scientific">Candidatus Fimimorpha faecalis</name>
    <dbReference type="NCBI Taxonomy" id="2840824"/>
    <lineage>
        <taxon>Bacteria</taxon>
        <taxon>Bacillati</taxon>
        <taxon>Bacillota</taxon>
        <taxon>Clostridia</taxon>
        <taxon>Eubacteriales</taxon>
        <taxon>Candidatus Fimimorpha</taxon>
    </lineage>
</organism>
<keyword evidence="2 6" id="KW-1003">Cell membrane</keyword>
<dbReference type="EMBL" id="DVHN01000091">
    <property type="protein sequence ID" value="HIR88769.1"/>
    <property type="molecule type" value="Genomic_DNA"/>
</dbReference>
<feature type="transmembrane region" description="Helical" evidence="6">
    <location>
        <begin position="84"/>
        <end position="101"/>
    </location>
</feature>
<feature type="transmembrane region" description="Helical" evidence="6">
    <location>
        <begin position="133"/>
        <end position="157"/>
    </location>
</feature>
<evidence type="ECO:0000256" key="2">
    <source>
        <dbReference type="ARBA" id="ARBA00022475"/>
    </source>
</evidence>
<evidence type="ECO:0000256" key="6">
    <source>
        <dbReference type="RuleBase" id="RU366058"/>
    </source>
</evidence>
<dbReference type="Pfam" id="PF09335">
    <property type="entry name" value="VTT_dom"/>
    <property type="match status" value="1"/>
</dbReference>
<comment type="caution">
    <text evidence="8">The sequence shown here is derived from an EMBL/GenBank/DDBJ whole genome shotgun (WGS) entry which is preliminary data.</text>
</comment>
<comment type="similarity">
    <text evidence="6">Belongs to the TVP38/TMEM64 family.</text>
</comment>
<reference evidence="8" key="1">
    <citation type="submission" date="2020-10" db="EMBL/GenBank/DDBJ databases">
        <authorList>
            <person name="Gilroy R."/>
        </authorList>
    </citation>
    <scope>NUCLEOTIDE SEQUENCE</scope>
    <source>
        <strain evidence="8">ChiW13-3771</strain>
    </source>
</reference>
<dbReference type="InterPro" id="IPR015414">
    <property type="entry name" value="TMEM64"/>
</dbReference>
<feature type="domain" description="VTT" evidence="7">
    <location>
        <begin position="64"/>
        <end position="179"/>
    </location>
</feature>
<feature type="transmembrane region" description="Helical" evidence="6">
    <location>
        <begin position="163"/>
        <end position="189"/>
    </location>
</feature>
<dbReference type="Proteomes" id="UP000824201">
    <property type="component" value="Unassembled WGS sequence"/>
</dbReference>
<dbReference type="AlphaFoldDB" id="A0A9D1JD89"/>
<evidence type="ECO:0000259" key="7">
    <source>
        <dbReference type="Pfam" id="PF09335"/>
    </source>
</evidence>
<dbReference type="InterPro" id="IPR032816">
    <property type="entry name" value="VTT_dom"/>
</dbReference>